<proteinExistence type="predicted"/>
<reference evidence="1" key="1">
    <citation type="submission" date="2023-04" db="EMBL/GenBank/DDBJ databases">
        <title>Candida boidinii NBRC 1967.</title>
        <authorList>
            <person name="Ichikawa N."/>
            <person name="Sato H."/>
            <person name="Tonouchi N."/>
        </authorList>
    </citation>
    <scope>NUCLEOTIDE SEQUENCE</scope>
    <source>
        <strain evidence="1">NBRC 1967</strain>
    </source>
</reference>
<protein>
    <submittedName>
        <fullName evidence="1">Unnamed protein product</fullName>
    </submittedName>
</protein>
<sequence length="758" mass="88373">MIPQQRIRCSKHSEIQVMEAKLTDSSIRMDDMLYCELIMWKNPWCRTAAIKNTNNNPFWMETFDVSLPASVEFFKIYLKRKKRVNEISKYNNSSYENDSEHKDDDINISGSNNSNNDNNFNDSLTDEIIGTVYVTPDMLHNHEYAQKFHIYDPVKNSQIGILSLTVNTAEYHILPYTNYKFFEKLLLNLSIEDLIEFVQPLIKDNTNLLVEMSTMLFDIYQTLNKEHDFFTSLMKWELESIDSMTRNNRISNSNINPNRKPNSKSNNTINTIFRGNSILSKTLEKYAYRVGQEYLEKVLGGFINQISTERLDCEIDPRLVVIENNTENTGIIETDSFEIKKKKIADRNIKNLENYISILWNKIYISSNDLPQEIKQEWGKLRSLVEMSVEPNDTETPLNALTSFVFLRFICPAILNPKLFYLIENHQTGRIQRTLTLVAKVLMTLGNRTRFQKHKDPYLLPLNDFLDNHESEILAYFDRITGRKMDFNEKILELNDSLDRPSLNVSDDILFELPTNPYLIDKYLRLVELIRLLNAHNSSRNDIHPDDKRNGLYNNSTFASNYSSSKYDKVSNDLFESHGPGMASLELEVLGFNDTDFGSEDFIKSLLLNNSSDSDNSDNEEEDYLSELLRQKITLQELKNQASYLIKKTEKLEGILTKPESPTAFSLESWNLFLEDLFKRLVVDSNNNIVFVSDKWQYRNYKSLEILLRNYSKKLNSINQNFNETLTSKNSKTKLKNSPSFSRDLTINPFKKFFGKKK</sequence>
<keyword evidence="2" id="KW-1185">Reference proteome</keyword>
<accession>A0ACB5TUI3</accession>
<evidence type="ECO:0000313" key="1">
    <source>
        <dbReference type="EMBL" id="GME94875.1"/>
    </source>
</evidence>
<organism evidence="1 2">
    <name type="scientific">Candida boidinii</name>
    <name type="common">Yeast</name>
    <dbReference type="NCBI Taxonomy" id="5477"/>
    <lineage>
        <taxon>Eukaryota</taxon>
        <taxon>Fungi</taxon>
        <taxon>Dikarya</taxon>
        <taxon>Ascomycota</taxon>
        <taxon>Saccharomycotina</taxon>
        <taxon>Pichiomycetes</taxon>
        <taxon>Pichiales</taxon>
        <taxon>Pichiaceae</taxon>
        <taxon>Ogataea</taxon>
        <taxon>Ogataea/Candida clade</taxon>
    </lineage>
</organism>
<name>A0ACB5TUI3_CANBO</name>
<dbReference type="Proteomes" id="UP001165101">
    <property type="component" value="Unassembled WGS sequence"/>
</dbReference>
<comment type="caution">
    <text evidence="1">The sequence shown here is derived from an EMBL/GenBank/DDBJ whole genome shotgun (WGS) entry which is preliminary data.</text>
</comment>
<evidence type="ECO:0000313" key="2">
    <source>
        <dbReference type="Proteomes" id="UP001165101"/>
    </source>
</evidence>
<dbReference type="EMBL" id="BSXV01002099">
    <property type="protein sequence ID" value="GME94875.1"/>
    <property type="molecule type" value="Genomic_DNA"/>
</dbReference>
<gene>
    <name evidence="1" type="ORF">Cboi01_000368300</name>
</gene>